<sequence length="691" mass="78347">MYNQQHAQQHGMLNGGTGHRGYMGMGMNKPYAHHQNQQQHHVQHPQHQDHGGHAGNYGHHQHNLSGGGMANTTPHFAPAHLPNGTPNSLQSALQKAPSEHWTLQLQLAQQAREMTMSHPHARNHPSVNKNVLASATNGAQKEEVKEEHNRSRPVAPKDSDQVWTALDCGVQSLRSLSPTLFSYTFLTKLYLNSNKLTYLPPAIGRLRHLVTLDISLNEIRELPSEIGMLVGMRELFAFDNHISDLPIEMGSLYQLEMFGIEGNPLREDLKEIVMNQGTSELIRYLREDSQPGESPMDRPWIQVTDEPVPEEQQLKVLSWNTLCDKFCTQSQYGYTPSAALAWERRREMILEEVQGRSPDIFCMQEVDQENFNEYFRPNLAYNDYKGVFWPKSRAKNMPEKDAKWVDGCATFYKHSKYILLDKQIVDFMAIAINRSDMKSGHDVYNRVMPRDHIGTIAFLENRLTGARIIVANTHVFWDPAYTDVKVVQVGILMEEITKMADKYAKWPPCEDKQIFKYANGDSEGSAGADADEEVKPGPSLQYDDGTEIPLIICGDFNSVPDSGVYNLVGHGSMASNHTDLANRNYGNFTRDGITHPFALRSSYNHIGELDFTNYTPGYTDVIDYIWYSTNSLQVTGLLGNVDREYLARVPGFPNWHFPSDHLALLAEFAVKPRKDKKVIEADFGPQRDRRL</sequence>
<dbReference type="EC" id="3.1.13.4" evidence="6"/>
<comment type="catalytic activity">
    <reaction evidence="1">
        <text>Exonucleolytic cleavage of poly(A) to 5'-AMP.</text>
        <dbReference type="EC" id="3.1.13.4"/>
    </reaction>
</comment>
<dbReference type="GO" id="GO:0003723">
    <property type="term" value="F:RNA binding"/>
    <property type="evidence" value="ECO:0007669"/>
    <property type="project" value="UniProtKB-KW"/>
</dbReference>
<comment type="cofactor">
    <cofactor evidence="2">
        <name>Mg(2+)</name>
        <dbReference type="ChEBI" id="CHEBI:18420"/>
    </cofactor>
</comment>
<feature type="compositionally biased region" description="Polar residues" evidence="24">
    <location>
        <begin position="84"/>
        <end position="93"/>
    </location>
</feature>
<evidence type="ECO:0000313" key="26">
    <source>
        <dbReference type="EMBL" id="KAF2096762.1"/>
    </source>
</evidence>
<dbReference type="InterPro" id="IPR032675">
    <property type="entry name" value="LRR_dom_sf"/>
</dbReference>
<evidence type="ECO:0000256" key="21">
    <source>
        <dbReference type="ARBA" id="ARBA00031469"/>
    </source>
</evidence>
<evidence type="ECO:0000256" key="13">
    <source>
        <dbReference type="ARBA" id="ARBA00022839"/>
    </source>
</evidence>
<keyword evidence="17" id="KW-0804">Transcription</keyword>
<organism evidence="26 27">
    <name type="scientific">Rhizodiscina lignyota</name>
    <dbReference type="NCBI Taxonomy" id="1504668"/>
    <lineage>
        <taxon>Eukaryota</taxon>
        <taxon>Fungi</taxon>
        <taxon>Dikarya</taxon>
        <taxon>Ascomycota</taxon>
        <taxon>Pezizomycotina</taxon>
        <taxon>Dothideomycetes</taxon>
        <taxon>Pleosporomycetidae</taxon>
        <taxon>Aulographales</taxon>
        <taxon>Rhizodiscinaceae</taxon>
        <taxon>Rhizodiscina</taxon>
    </lineage>
</organism>
<keyword evidence="13" id="KW-0269">Exonuclease</keyword>
<keyword evidence="16" id="KW-0805">Transcription regulation</keyword>
<comment type="function">
    <text evidence="23">Acts as a catalytic component of the CCR4-NOT core complex, which in the nucleus seems to be a general transcription factor, and in the cytoplasm the major mRNA deadenylase involved in mRNA turnover. Ccr4 has 3'-5' RNase activity with a strong preference for polyadenylated substrates and also low exonuclease activity towards single-stranded DNA.</text>
</comment>
<evidence type="ECO:0000256" key="9">
    <source>
        <dbReference type="ARBA" id="ARBA00022722"/>
    </source>
</evidence>
<dbReference type="InterPro" id="IPR036691">
    <property type="entry name" value="Endo/exonu/phosph_ase_sf"/>
</dbReference>
<dbReference type="Gene3D" id="3.80.10.10">
    <property type="entry name" value="Ribonuclease Inhibitor"/>
    <property type="match status" value="1"/>
</dbReference>
<dbReference type="SUPFAM" id="SSF52058">
    <property type="entry name" value="L domain-like"/>
    <property type="match status" value="1"/>
</dbReference>
<evidence type="ECO:0000256" key="17">
    <source>
        <dbReference type="ARBA" id="ARBA00023163"/>
    </source>
</evidence>
<accession>A0A9P4M6X4</accession>
<keyword evidence="11" id="KW-0677">Repeat</keyword>
<evidence type="ECO:0000256" key="24">
    <source>
        <dbReference type="SAM" id="MobiDB-lite"/>
    </source>
</evidence>
<reference evidence="26" key="1">
    <citation type="journal article" date="2020" name="Stud. Mycol.">
        <title>101 Dothideomycetes genomes: a test case for predicting lifestyles and emergence of pathogens.</title>
        <authorList>
            <person name="Haridas S."/>
            <person name="Albert R."/>
            <person name="Binder M."/>
            <person name="Bloem J."/>
            <person name="Labutti K."/>
            <person name="Salamov A."/>
            <person name="Andreopoulos B."/>
            <person name="Baker S."/>
            <person name="Barry K."/>
            <person name="Bills G."/>
            <person name="Bluhm B."/>
            <person name="Cannon C."/>
            <person name="Castanera R."/>
            <person name="Culley D."/>
            <person name="Daum C."/>
            <person name="Ezra D."/>
            <person name="Gonzalez J."/>
            <person name="Henrissat B."/>
            <person name="Kuo A."/>
            <person name="Liang C."/>
            <person name="Lipzen A."/>
            <person name="Lutzoni F."/>
            <person name="Magnuson J."/>
            <person name="Mondo S."/>
            <person name="Nolan M."/>
            <person name="Ohm R."/>
            <person name="Pangilinan J."/>
            <person name="Park H.-J."/>
            <person name="Ramirez L."/>
            <person name="Alfaro M."/>
            <person name="Sun H."/>
            <person name="Tritt A."/>
            <person name="Yoshinaga Y."/>
            <person name="Zwiers L.-H."/>
            <person name="Turgeon B."/>
            <person name="Goodwin S."/>
            <person name="Spatafora J."/>
            <person name="Crous P."/>
            <person name="Grigoriev I."/>
        </authorList>
    </citation>
    <scope>NUCLEOTIDE SEQUENCE</scope>
    <source>
        <strain evidence="26">CBS 133067</strain>
    </source>
</reference>
<evidence type="ECO:0000256" key="11">
    <source>
        <dbReference type="ARBA" id="ARBA00022737"/>
    </source>
</evidence>
<feature type="region of interest" description="Disordered" evidence="24">
    <location>
        <begin position="138"/>
        <end position="158"/>
    </location>
</feature>
<evidence type="ECO:0000256" key="2">
    <source>
        <dbReference type="ARBA" id="ARBA00001946"/>
    </source>
</evidence>
<evidence type="ECO:0000256" key="3">
    <source>
        <dbReference type="ARBA" id="ARBA00004123"/>
    </source>
</evidence>
<dbReference type="GO" id="GO:0004535">
    <property type="term" value="F:poly(A)-specific ribonuclease activity"/>
    <property type="evidence" value="ECO:0007669"/>
    <property type="project" value="UniProtKB-EC"/>
</dbReference>
<protein>
    <recommendedName>
        <fullName evidence="19">CCR4-Not complex 3'-5'-exoribonuclease subunit Ccr4</fullName>
        <ecNumber evidence="6">3.1.13.4</ecNumber>
    </recommendedName>
    <alternativeName>
        <fullName evidence="20">Carbon catabolite repressor protein 4</fullName>
    </alternativeName>
    <alternativeName>
        <fullName evidence="21">Cytoplasmic deadenylase</fullName>
    </alternativeName>
    <alternativeName>
        <fullName evidence="22">Glucose-repressible alcohol dehydrogenase transcriptional effector</fullName>
    </alternativeName>
</protein>
<feature type="compositionally biased region" description="Basic and acidic residues" evidence="24">
    <location>
        <begin position="140"/>
        <end position="158"/>
    </location>
</feature>
<dbReference type="GO" id="GO:0046872">
    <property type="term" value="F:metal ion binding"/>
    <property type="evidence" value="ECO:0007669"/>
    <property type="project" value="UniProtKB-KW"/>
</dbReference>
<comment type="similarity">
    <text evidence="5">Belongs to the CCR4/nocturin family.</text>
</comment>
<dbReference type="EMBL" id="ML978129">
    <property type="protein sequence ID" value="KAF2096762.1"/>
    <property type="molecule type" value="Genomic_DNA"/>
</dbReference>
<proteinExistence type="inferred from homology"/>
<evidence type="ECO:0000256" key="23">
    <source>
        <dbReference type="ARBA" id="ARBA00045495"/>
    </source>
</evidence>
<evidence type="ECO:0000256" key="7">
    <source>
        <dbReference type="ARBA" id="ARBA00022490"/>
    </source>
</evidence>
<evidence type="ECO:0000256" key="18">
    <source>
        <dbReference type="ARBA" id="ARBA00023242"/>
    </source>
</evidence>
<gene>
    <name evidence="26" type="ORF">NA57DRAFT_78355</name>
</gene>
<evidence type="ECO:0000256" key="6">
    <source>
        <dbReference type="ARBA" id="ARBA00012161"/>
    </source>
</evidence>
<evidence type="ECO:0000256" key="1">
    <source>
        <dbReference type="ARBA" id="ARBA00001663"/>
    </source>
</evidence>
<dbReference type="GO" id="GO:0005634">
    <property type="term" value="C:nucleus"/>
    <property type="evidence" value="ECO:0007669"/>
    <property type="project" value="UniProtKB-SubCell"/>
</dbReference>
<evidence type="ECO:0000256" key="14">
    <source>
        <dbReference type="ARBA" id="ARBA00022842"/>
    </source>
</evidence>
<keyword evidence="15" id="KW-0694">RNA-binding</keyword>
<dbReference type="PANTHER" id="PTHR12121">
    <property type="entry name" value="CARBON CATABOLITE REPRESSOR PROTEIN 4"/>
    <property type="match status" value="1"/>
</dbReference>
<dbReference type="InterPro" id="IPR001611">
    <property type="entry name" value="Leu-rich_rpt"/>
</dbReference>
<evidence type="ECO:0000259" key="25">
    <source>
        <dbReference type="Pfam" id="PF03372"/>
    </source>
</evidence>
<evidence type="ECO:0000256" key="4">
    <source>
        <dbReference type="ARBA" id="ARBA00004496"/>
    </source>
</evidence>
<evidence type="ECO:0000256" key="5">
    <source>
        <dbReference type="ARBA" id="ARBA00010774"/>
    </source>
</evidence>
<dbReference type="FunFam" id="3.60.10.10:FF:000037">
    <property type="entry name" value="Glucose-repressible alcohol dehydrogenase transcriptional effector"/>
    <property type="match status" value="1"/>
</dbReference>
<evidence type="ECO:0000256" key="16">
    <source>
        <dbReference type="ARBA" id="ARBA00023015"/>
    </source>
</evidence>
<keyword evidence="12" id="KW-0378">Hydrolase</keyword>
<dbReference type="Proteomes" id="UP000799772">
    <property type="component" value="Unassembled WGS sequence"/>
</dbReference>
<feature type="compositionally biased region" description="Low complexity" evidence="24">
    <location>
        <begin position="25"/>
        <end position="40"/>
    </location>
</feature>
<feature type="domain" description="Endonuclease/exonuclease/phosphatase" evidence="25">
    <location>
        <begin position="317"/>
        <end position="661"/>
    </location>
</feature>
<evidence type="ECO:0000256" key="8">
    <source>
        <dbReference type="ARBA" id="ARBA00022614"/>
    </source>
</evidence>
<comment type="subcellular location">
    <subcellularLocation>
        <location evidence="4">Cytoplasm</location>
    </subcellularLocation>
    <subcellularLocation>
        <location evidence="3">Nucleus</location>
    </subcellularLocation>
</comment>
<dbReference type="InterPro" id="IPR005135">
    <property type="entry name" value="Endo/exonuclease/phosphatase"/>
</dbReference>
<evidence type="ECO:0000313" key="27">
    <source>
        <dbReference type="Proteomes" id="UP000799772"/>
    </source>
</evidence>
<evidence type="ECO:0000256" key="19">
    <source>
        <dbReference type="ARBA" id="ARBA00023475"/>
    </source>
</evidence>
<name>A0A9P4M6X4_9PEZI</name>
<feature type="compositionally biased region" description="Gly residues" evidence="24">
    <location>
        <begin position="13"/>
        <end position="24"/>
    </location>
</feature>
<comment type="caution">
    <text evidence="26">The sequence shown here is derived from an EMBL/GenBank/DDBJ whole genome shotgun (WGS) entry which is preliminary data.</text>
</comment>
<dbReference type="PROSITE" id="PS51450">
    <property type="entry name" value="LRR"/>
    <property type="match status" value="1"/>
</dbReference>
<dbReference type="PANTHER" id="PTHR12121:SF100">
    <property type="entry name" value="POLY(A)-SPECIFIC RIBONUCLEASE"/>
    <property type="match status" value="1"/>
</dbReference>
<dbReference type="InterPro" id="IPR050410">
    <property type="entry name" value="CCR4/nocturin_mRNA_transcr"/>
</dbReference>
<dbReference type="GO" id="GO:0005737">
    <property type="term" value="C:cytoplasm"/>
    <property type="evidence" value="ECO:0007669"/>
    <property type="project" value="UniProtKB-SubCell"/>
</dbReference>
<evidence type="ECO:0000256" key="10">
    <source>
        <dbReference type="ARBA" id="ARBA00022723"/>
    </source>
</evidence>
<keyword evidence="9" id="KW-0540">Nuclease</keyword>
<evidence type="ECO:0000256" key="22">
    <source>
        <dbReference type="ARBA" id="ARBA00033317"/>
    </source>
</evidence>
<dbReference type="SUPFAM" id="SSF56219">
    <property type="entry name" value="DNase I-like"/>
    <property type="match status" value="1"/>
</dbReference>
<keyword evidence="14" id="KW-0460">Magnesium</keyword>
<dbReference type="FunFam" id="3.80.10.10:FF:000447">
    <property type="entry name" value="Glucose-repressible alcohol dehydrogenase transcriptional effector"/>
    <property type="match status" value="1"/>
</dbReference>
<keyword evidence="27" id="KW-1185">Reference proteome</keyword>
<keyword evidence="7" id="KW-0963">Cytoplasm</keyword>
<dbReference type="Pfam" id="PF03372">
    <property type="entry name" value="Exo_endo_phos"/>
    <property type="match status" value="1"/>
</dbReference>
<keyword evidence="18" id="KW-0539">Nucleus</keyword>
<dbReference type="Gene3D" id="3.60.10.10">
    <property type="entry name" value="Endonuclease/exonuclease/phosphatase"/>
    <property type="match status" value="1"/>
</dbReference>
<dbReference type="OrthoDB" id="428734at2759"/>
<dbReference type="AlphaFoldDB" id="A0A9P4M6X4"/>
<evidence type="ECO:0000256" key="12">
    <source>
        <dbReference type="ARBA" id="ARBA00022801"/>
    </source>
</evidence>
<dbReference type="CDD" id="cd09097">
    <property type="entry name" value="Deadenylase_CCR4"/>
    <property type="match status" value="1"/>
</dbReference>
<keyword evidence="10" id="KW-0479">Metal-binding</keyword>
<evidence type="ECO:0000256" key="15">
    <source>
        <dbReference type="ARBA" id="ARBA00022884"/>
    </source>
</evidence>
<evidence type="ECO:0000256" key="20">
    <source>
        <dbReference type="ARBA" id="ARBA00030493"/>
    </source>
</evidence>
<feature type="region of interest" description="Disordered" evidence="24">
    <location>
        <begin position="1"/>
        <end position="97"/>
    </location>
</feature>
<keyword evidence="8" id="KW-0433">Leucine-rich repeat</keyword>